<accession>A0ABR0ADG6</accession>
<evidence type="ECO:0000256" key="1">
    <source>
        <dbReference type="SAM" id="MobiDB-lite"/>
    </source>
</evidence>
<gene>
    <name evidence="2" type="ORF">OUZ56_008554</name>
</gene>
<protein>
    <submittedName>
        <fullName evidence="2">Uncharacterized protein</fullName>
    </submittedName>
</protein>
<sequence length="110" mass="12829">MPDRILREYSISLSSDDAFALLDSFRASVQRYVSCLHQCCRIRGHIRVAMYPRPRLFLISRSAGNAVGIRRHHPRGMSNRRDEKNERPPASLHCLRKYIGYLDGVMEKRE</sequence>
<dbReference type="Proteomes" id="UP001234178">
    <property type="component" value="Unassembled WGS sequence"/>
</dbReference>
<dbReference type="EMBL" id="JAOYFB010000037">
    <property type="protein sequence ID" value="KAK4023123.1"/>
    <property type="molecule type" value="Genomic_DNA"/>
</dbReference>
<proteinExistence type="predicted"/>
<reference evidence="2 3" key="1">
    <citation type="journal article" date="2023" name="Nucleic Acids Res.">
        <title>The hologenome of Daphnia magna reveals possible DNA methylation and microbiome-mediated evolution of the host genome.</title>
        <authorList>
            <person name="Chaturvedi A."/>
            <person name="Li X."/>
            <person name="Dhandapani V."/>
            <person name="Marshall H."/>
            <person name="Kissane S."/>
            <person name="Cuenca-Cambronero M."/>
            <person name="Asole G."/>
            <person name="Calvet F."/>
            <person name="Ruiz-Romero M."/>
            <person name="Marangio P."/>
            <person name="Guigo R."/>
            <person name="Rago D."/>
            <person name="Mirbahai L."/>
            <person name="Eastwood N."/>
            <person name="Colbourne J.K."/>
            <person name="Zhou J."/>
            <person name="Mallon E."/>
            <person name="Orsini L."/>
        </authorList>
    </citation>
    <scope>NUCLEOTIDE SEQUENCE [LARGE SCALE GENOMIC DNA]</scope>
    <source>
        <strain evidence="2">LRV0_1</strain>
    </source>
</reference>
<comment type="caution">
    <text evidence="2">The sequence shown here is derived from an EMBL/GenBank/DDBJ whole genome shotgun (WGS) entry which is preliminary data.</text>
</comment>
<organism evidence="2 3">
    <name type="scientific">Daphnia magna</name>
    <dbReference type="NCBI Taxonomy" id="35525"/>
    <lineage>
        <taxon>Eukaryota</taxon>
        <taxon>Metazoa</taxon>
        <taxon>Ecdysozoa</taxon>
        <taxon>Arthropoda</taxon>
        <taxon>Crustacea</taxon>
        <taxon>Branchiopoda</taxon>
        <taxon>Diplostraca</taxon>
        <taxon>Cladocera</taxon>
        <taxon>Anomopoda</taxon>
        <taxon>Daphniidae</taxon>
        <taxon>Daphnia</taxon>
    </lineage>
</organism>
<evidence type="ECO:0000313" key="2">
    <source>
        <dbReference type="EMBL" id="KAK4023123.1"/>
    </source>
</evidence>
<feature type="region of interest" description="Disordered" evidence="1">
    <location>
        <begin position="69"/>
        <end position="89"/>
    </location>
</feature>
<keyword evidence="3" id="KW-1185">Reference proteome</keyword>
<evidence type="ECO:0000313" key="3">
    <source>
        <dbReference type="Proteomes" id="UP001234178"/>
    </source>
</evidence>
<name>A0ABR0ADG6_9CRUS</name>